<sequence length="202" mass="21573">MTRKKPAEDRRVEILTAAMTVFGRYGYRRTSMEMIAKAAGISRPALYQHFSGREDVFRAMGTHMLDEVLRSAREAAAAEGSLADQLYAALAIKLRTVLGSVGAGHRAELLTEAGVIAPDLMLSFKNRFAALVADLLAAATGGPDQLAPGMTAYECADLLLDAVVGISQADGTPDQLHRRLRQLVELTVRGLGTPEPVPAGTP</sequence>
<dbReference type="PROSITE" id="PS50977">
    <property type="entry name" value="HTH_TETR_2"/>
    <property type="match status" value="1"/>
</dbReference>
<comment type="caution">
    <text evidence="6">The sequence shown here is derived from an EMBL/GenBank/DDBJ whole genome shotgun (WGS) entry which is preliminary data.</text>
</comment>
<dbReference type="PRINTS" id="PR00455">
    <property type="entry name" value="HTHTETR"/>
</dbReference>
<protein>
    <submittedName>
        <fullName evidence="6">TetR/AcrR family transcriptional regulator</fullName>
    </submittedName>
</protein>
<reference evidence="7" key="1">
    <citation type="journal article" date="2019" name="Int. J. Syst. Evol. Microbiol.">
        <title>The Global Catalogue of Microorganisms (GCM) 10K type strain sequencing project: providing services to taxonomists for standard genome sequencing and annotation.</title>
        <authorList>
            <consortium name="The Broad Institute Genomics Platform"/>
            <consortium name="The Broad Institute Genome Sequencing Center for Infectious Disease"/>
            <person name="Wu L."/>
            <person name="Ma J."/>
        </authorList>
    </citation>
    <scope>NUCLEOTIDE SEQUENCE [LARGE SCALE GENOMIC DNA]</scope>
    <source>
        <strain evidence="7">JCM 17440</strain>
    </source>
</reference>
<dbReference type="PANTHER" id="PTHR30055:SF234">
    <property type="entry name" value="HTH-TYPE TRANSCRIPTIONAL REGULATOR BETI"/>
    <property type="match status" value="1"/>
</dbReference>
<dbReference type="InterPro" id="IPR050109">
    <property type="entry name" value="HTH-type_TetR-like_transc_reg"/>
</dbReference>
<name>A0ABP8BRX4_9ACTN</name>
<dbReference type="InterPro" id="IPR009057">
    <property type="entry name" value="Homeodomain-like_sf"/>
</dbReference>
<keyword evidence="7" id="KW-1185">Reference proteome</keyword>
<organism evidence="6 7">
    <name type="scientific">Actinomadura meridiana</name>
    <dbReference type="NCBI Taxonomy" id="559626"/>
    <lineage>
        <taxon>Bacteria</taxon>
        <taxon>Bacillati</taxon>
        <taxon>Actinomycetota</taxon>
        <taxon>Actinomycetes</taxon>
        <taxon>Streptosporangiales</taxon>
        <taxon>Thermomonosporaceae</taxon>
        <taxon>Actinomadura</taxon>
    </lineage>
</organism>
<evidence type="ECO:0000256" key="3">
    <source>
        <dbReference type="ARBA" id="ARBA00023163"/>
    </source>
</evidence>
<gene>
    <name evidence="6" type="ORF">GCM10022254_02950</name>
</gene>
<feature type="DNA-binding region" description="H-T-H motif" evidence="4">
    <location>
        <begin position="31"/>
        <end position="50"/>
    </location>
</feature>
<keyword evidence="2 4" id="KW-0238">DNA-binding</keyword>
<keyword evidence="3" id="KW-0804">Transcription</keyword>
<evidence type="ECO:0000256" key="4">
    <source>
        <dbReference type="PROSITE-ProRule" id="PRU00335"/>
    </source>
</evidence>
<evidence type="ECO:0000259" key="5">
    <source>
        <dbReference type="PROSITE" id="PS50977"/>
    </source>
</evidence>
<feature type="domain" description="HTH tetR-type" evidence="5">
    <location>
        <begin position="8"/>
        <end position="68"/>
    </location>
</feature>
<dbReference type="Proteomes" id="UP001501710">
    <property type="component" value="Unassembled WGS sequence"/>
</dbReference>
<accession>A0ABP8BRX4</accession>
<dbReference type="EMBL" id="BAABAS010000001">
    <property type="protein sequence ID" value="GAA4224129.1"/>
    <property type="molecule type" value="Genomic_DNA"/>
</dbReference>
<proteinExistence type="predicted"/>
<evidence type="ECO:0000256" key="2">
    <source>
        <dbReference type="ARBA" id="ARBA00023125"/>
    </source>
</evidence>
<dbReference type="Gene3D" id="1.10.357.10">
    <property type="entry name" value="Tetracycline Repressor, domain 2"/>
    <property type="match status" value="1"/>
</dbReference>
<evidence type="ECO:0000313" key="6">
    <source>
        <dbReference type="EMBL" id="GAA4224129.1"/>
    </source>
</evidence>
<evidence type="ECO:0000256" key="1">
    <source>
        <dbReference type="ARBA" id="ARBA00023015"/>
    </source>
</evidence>
<dbReference type="Pfam" id="PF00440">
    <property type="entry name" value="TetR_N"/>
    <property type="match status" value="1"/>
</dbReference>
<evidence type="ECO:0000313" key="7">
    <source>
        <dbReference type="Proteomes" id="UP001501710"/>
    </source>
</evidence>
<dbReference type="SUPFAM" id="SSF46689">
    <property type="entry name" value="Homeodomain-like"/>
    <property type="match status" value="1"/>
</dbReference>
<dbReference type="InterPro" id="IPR001647">
    <property type="entry name" value="HTH_TetR"/>
</dbReference>
<keyword evidence="1" id="KW-0805">Transcription regulation</keyword>
<dbReference type="PANTHER" id="PTHR30055">
    <property type="entry name" value="HTH-TYPE TRANSCRIPTIONAL REGULATOR RUTR"/>
    <property type="match status" value="1"/>
</dbReference>
<dbReference type="RefSeq" id="WP_344888279.1">
    <property type="nucleotide sequence ID" value="NZ_BAABAS010000001.1"/>
</dbReference>